<dbReference type="Proteomes" id="UP000037755">
    <property type="component" value="Unassembled WGS sequence"/>
</dbReference>
<dbReference type="SUPFAM" id="SSF53822">
    <property type="entry name" value="Periplasmic binding protein-like I"/>
    <property type="match status" value="1"/>
</dbReference>
<dbReference type="InterPro" id="IPR000524">
    <property type="entry name" value="Tscrpt_reg_HTH_GntR"/>
</dbReference>
<dbReference type="PANTHER" id="PTHR38445">
    <property type="entry name" value="HTH-TYPE TRANSCRIPTIONAL REPRESSOR YTRA"/>
    <property type="match status" value="1"/>
</dbReference>
<dbReference type="InterPro" id="IPR036388">
    <property type="entry name" value="WH-like_DNA-bd_sf"/>
</dbReference>
<dbReference type="Gene3D" id="3.40.50.2300">
    <property type="match status" value="2"/>
</dbReference>
<evidence type="ECO:0000256" key="3">
    <source>
        <dbReference type="ARBA" id="ARBA00023163"/>
    </source>
</evidence>
<dbReference type="AlphaFoldDB" id="A0A0M8M8D8"/>
<protein>
    <submittedName>
        <fullName evidence="5">Transcriptional regulator</fullName>
    </submittedName>
</protein>
<name>A0A0M8M8D8_9FLAO</name>
<evidence type="ECO:0000256" key="2">
    <source>
        <dbReference type="ARBA" id="ARBA00023125"/>
    </source>
</evidence>
<dbReference type="EMBL" id="LIYD01000005">
    <property type="protein sequence ID" value="KOS05653.1"/>
    <property type="molecule type" value="Genomic_DNA"/>
</dbReference>
<keyword evidence="1" id="KW-0805">Transcription regulation</keyword>
<accession>A0A0M8M8D8</accession>
<dbReference type="RefSeq" id="WP_054406860.1">
    <property type="nucleotide sequence ID" value="NZ_FOYA01000003.1"/>
</dbReference>
<dbReference type="PANTHER" id="PTHR38445:SF10">
    <property type="entry name" value="GNTR-FAMILY TRANSCRIPTIONAL REGULATOR"/>
    <property type="match status" value="1"/>
</dbReference>
<dbReference type="GO" id="GO:0003700">
    <property type="term" value="F:DNA-binding transcription factor activity"/>
    <property type="evidence" value="ECO:0007669"/>
    <property type="project" value="InterPro"/>
</dbReference>
<dbReference type="STRING" id="1202724.AM493_06105"/>
<dbReference type="InterPro" id="IPR028082">
    <property type="entry name" value="Peripla_BP_I"/>
</dbReference>
<gene>
    <name evidence="5" type="ORF">AM493_06105</name>
</gene>
<dbReference type="OrthoDB" id="742238at2"/>
<dbReference type="CDD" id="cd07377">
    <property type="entry name" value="WHTH_GntR"/>
    <property type="match status" value="1"/>
</dbReference>
<evidence type="ECO:0000313" key="6">
    <source>
        <dbReference type="Proteomes" id="UP000037755"/>
    </source>
</evidence>
<comment type="caution">
    <text evidence="5">The sequence shown here is derived from an EMBL/GenBank/DDBJ whole genome shotgun (WGS) entry which is preliminary data.</text>
</comment>
<sequence>MTQTFELNINENSRIPKYKQIVDSILGDIAKGNIKVGEKIPSINELSEMCYLSRDTVEKAYKILRDRKTIVSVKGKGYYITRTEKVDKLNIFFLVNKASTYKMLIYDSFVNAIGASGHVEMYLYHCDETLFINALERNIGAYDYYVIMSHFRDENSTHVSYTDKVISVIEQIPKDKLIMMDNTKPGIRGDYGTIYQDFKNDIYSALKEGLEKIQRYDKVILVYPTKAVNPYPRRIVHGFQKFCSEFNIDFEILEEIYDDMEFEGRDVYITIQERDLVNLMRQVRNNKLQLGTDIGIISYNETPLKELLGITVISTDFVAMGESAAYMVMKNKKEHVKNVFKYIERNSL</sequence>
<reference evidence="5 6" key="1">
    <citation type="submission" date="2015-08" db="EMBL/GenBank/DDBJ databases">
        <title>Whole genome sequence of Flavobacterium akiainvivens IK-1T, from decaying Wikstroemia oahuensis, an endemic Hawaiian shrub.</title>
        <authorList>
            <person name="Wan X."/>
            <person name="Hou S."/>
            <person name="Saito J."/>
            <person name="Donachie S."/>
        </authorList>
    </citation>
    <scope>NUCLEOTIDE SEQUENCE [LARGE SCALE GENOMIC DNA]</scope>
    <source>
        <strain evidence="5 6">IK-1</strain>
    </source>
</reference>
<dbReference type="PROSITE" id="PS50949">
    <property type="entry name" value="HTH_GNTR"/>
    <property type="match status" value="1"/>
</dbReference>
<keyword evidence="6" id="KW-1185">Reference proteome</keyword>
<dbReference type="Pfam" id="PF00392">
    <property type="entry name" value="GntR"/>
    <property type="match status" value="1"/>
</dbReference>
<proteinExistence type="predicted"/>
<evidence type="ECO:0000313" key="5">
    <source>
        <dbReference type="EMBL" id="KOS05653.1"/>
    </source>
</evidence>
<keyword evidence="3" id="KW-0804">Transcription</keyword>
<dbReference type="GO" id="GO:0003677">
    <property type="term" value="F:DNA binding"/>
    <property type="evidence" value="ECO:0007669"/>
    <property type="project" value="UniProtKB-KW"/>
</dbReference>
<keyword evidence="2" id="KW-0238">DNA-binding</keyword>
<dbReference type="SMART" id="SM00345">
    <property type="entry name" value="HTH_GNTR"/>
    <property type="match status" value="1"/>
</dbReference>
<dbReference type="SUPFAM" id="SSF46785">
    <property type="entry name" value="Winged helix' DNA-binding domain"/>
    <property type="match status" value="1"/>
</dbReference>
<dbReference type="InterPro" id="IPR036390">
    <property type="entry name" value="WH_DNA-bd_sf"/>
</dbReference>
<dbReference type="Gene3D" id="1.10.10.10">
    <property type="entry name" value="Winged helix-like DNA-binding domain superfamily/Winged helix DNA-binding domain"/>
    <property type="match status" value="1"/>
</dbReference>
<evidence type="ECO:0000259" key="4">
    <source>
        <dbReference type="PROSITE" id="PS50949"/>
    </source>
</evidence>
<organism evidence="5 6">
    <name type="scientific">Flavobacterium akiainvivens</name>
    <dbReference type="NCBI Taxonomy" id="1202724"/>
    <lineage>
        <taxon>Bacteria</taxon>
        <taxon>Pseudomonadati</taxon>
        <taxon>Bacteroidota</taxon>
        <taxon>Flavobacteriia</taxon>
        <taxon>Flavobacteriales</taxon>
        <taxon>Flavobacteriaceae</taxon>
        <taxon>Flavobacterium</taxon>
    </lineage>
</organism>
<feature type="domain" description="HTH gntR-type" evidence="4">
    <location>
        <begin position="15"/>
        <end position="83"/>
    </location>
</feature>
<evidence type="ECO:0000256" key="1">
    <source>
        <dbReference type="ARBA" id="ARBA00023015"/>
    </source>
</evidence>
<dbReference type="PATRIC" id="fig|1202724.3.peg.1267"/>